<evidence type="ECO:0000256" key="1">
    <source>
        <dbReference type="SAM" id="SignalP"/>
    </source>
</evidence>
<evidence type="ECO:0000313" key="3">
    <source>
        <dbReference type="Proteomes" id="UP000184130"/>
    </source>
</evidence>
<dbReference type="EMBL" id="FRBD01000002">
    <property type="protein sequence ID" value="SHK36334.1"/>
    <property type="molecule type" value="Genomic_DNA"/>
</dbReference>
<evidence type="ECO:0000313" key="2">
    <source>
        <dbReference type="EMBL" id="SHK36334.1"/>
    </source>
</evidence>
<organism evidence="2 3">
    <name type="scientific">Xylanibacter ruminicola</name>
    <name type="common">Prevotella ruminicola</name>
    <dbReference type="NCBI Taxonomy" id="839"/>
    <lineage>
        <taxon>Bacteria</taxon>
        <taxon>Pseudomonadati</taxon>
        <taxon>Bacteroidota</taxon>
        <taxon>Bacteroidia</taxon>
        <taxon>Bacteroidales</taxon>
        <taxon>Prevotellaceae</taxon>
        <taxon>Xylanibacter</taxon>
    </lineage>
</organism>
<keyword evidence="1" id="KW-0732">Signal</keyword>
<dbReference type="Proteomes" id="UP000184130">
    <property type="component" value="Unassembled WGS sequence"/>
</dbReference>
<name>A0A1M6RV69_XYLRU</name>
<dbReference type="InterPro" id="IPR032265">
    <property type="entry name" value="DUF4831"/>
</dbReference>
<dbReference type="OrthoDB" id="1092380at2"/>
<proteinExistence type="predicted"/>
<accession>A0A1M6RV69</accession>
<dbReference type="AlphaFoldDB" id="A0A1M6RV69"/>
<dbReference type="Pfam" id="PF16115">
    <property type="entry name" value="DUF4831"/>
    <property type="match status" value="1"/>
</dbReference>
<protein>
    <recommendedName>
        <fullName evidence="4">DUF4831 domain-containing protein</fullName>
    </recommendedName>
</protein>
<feature type="chain" id="PRO_5013042426" description="DUF4831 domain-containing protein" evidence="1">
    <location>
        <begin position="21"/>
        <end position="359"/>
    </location>
</feature>
<evidence type="ECO:0008006" key="4">
    <source>
        <dbReference type="Google" id="ProtNLM"/>
    </source>
</evidence>
<feature type="signal peptide" evidence="1">
    <location>
        <begin position="1"/>
        <end position="20"/>
    </location>
</feature>
<sequence>MKNIFALLIAFTLGTASSLAQTVISNYKPGVTSEGAVYYLPKTAIRITLQIEKTTYTPGEFCKYSEKYLRIKDVSSTPSTKYRLISILQEPFAVADTSKCYAVKYDARTSACNVRLSDEGILLAINQDIKQQAATKKVNERRIAPITKSPKSYLSEEILSAGSTSKMAELTAQEIYEIRESRGMLAKGQADFMPKDGEQLRLMLQELTTQDDALTSLFTGVTVSDTTTYTLTYVVNKPVKRDVLFRISSDYGLVDNDDLSGTPYYINIEDLKTVAAPAPADPKKAIKPQLSGIYVNIPGKMRSTIFDAKAQIVASEFPAPQFGNVELLSGALFNKRYTTRLRLHPLTGAVEKLEAEQPK</sequence>
<reference evidence="2 3" key="1">
    <citation type="submission" date="2016-11" db="EMBL/GenBank/DDBJ databases">
        <authorList>
            <person name="Jaros S."/>
            <person name="Januszkiewicz K."/>
            <person name="Wedrychowicz H."/>
        </authorList>
    </citation>
    <scope>NUCLEOTIDE SEQUENCE [LARGE SCALE GENOMIC DNA]</scope>
    <source>
        <strain evidence="2 3">KHT3</strain>
    </source>
</reference>
<dbReference type="RefSeq" id="WP_073204427.1">
    <property type="nucleotide sequence ID" value="NZ_FRBD01000002.1"/>
</dbReference>
<gene>
    <name evidence="2" type="ORF">SAMN05216463_102128</name>
</gene>